<dbReference type="Pfam" id="PF10545">
    <property type="entry name" value="MADF_DNA_bdg"/>
    <property type="match status" value="1"/>
</dbReference>
<keyword evidence="5" id="KW-1185">Reference proteome</keyword>
<dbReference type="GO" id="GO:0005667">
    <property type="term" value="C:transcription regulator complex"/>
    <property type="evidence" value="ECO:0007669"/>
    <property type="project" value="TreeGrafter"/>
</dbReference>
<accession>A0A6J1WBJ1</accession>
<reference evidence="6" key="1">
    <citation type="submission" date="2025-08" db="UniProtKB">
        <authorList>
            <consortium name="RefSeq"/>
        </authorList>
    </citation>
    <scope>IDENTIFICATION</scope>
    <source>
        <tissue evidence="6">Whole larvae</tissue>
    </source>
</reference>
<dbReference type="InterPro" id="IPR039353">
    <property type="entry name" value="TF_Adf1"/>
</dbReference>
<dbReference type="Proteomes" id="UP001652740">
    <property type="component" value="Unplaced"/>
</dbReference>
<dbReference type="PROSITE" id="PS51029">
    <property type="entry name" value="MADF"/>
    <property type="match status" value="1"/>
</dbReference>
<dbReference type="GO" id="GO:0003677">
    <property type="term" value="F:DNA binding"/>
    <property type="evidence" value="ECO:0007669"/>
    <property type="project" value="InterPro"/>
</dbReference>
<feature type="domain" description="MADF" evidence="3">
    <location>
        <begin position="15"/>
        <end position="102"/>
    </location>
</feature>
<dbReference type="InterPro" id="IPR006578">
    <property type="entry name" value="MADF-dom"/>
</dbReference>
<evidence type="ECO:0000259" key="4">
    <source>
        <dbReference type="PROSITE" id="PS51031"/>
    </source>
</evidence>
<evidence type="ECO:0000256" key="1">
    <source>
        <dbReference type="PROSITE-ProRule" id="PRU00371"/>
    </source>
</evidence>
<comment type="subcellular location">
    <subcellularLocation>
        <location evidence="1">Nucleus</location>
    </subcellularLocation>
</comment>
<dbReference type="GO" id="GO:0005634">
    <property type="term" value="C:nucleus"/>
    <property type="evidence" value="ECO:0007669"/>
    <property type="project" value="UniProtKB-SubCell"/>
</dbReference>
<proteinExistence type="predicted"/>
<evidence type="ECO:0000313" key="6">
    <source>
        <dbReference type="RefSeq" id="XP_026750761.1"/>
    </source>
</evidence>
<dbReference type="OrthoDB" id="6487365at2759"/>
<evidence type="ECO:0000313" key="5">
    <source>
        <dbReference type="Proteomes" id="UP001652740"/>
    </source>
</evidence>
<dbReference type="PANTHER" id="PTHR12243">
    <property type="entry name" value="MADF DOMAIN TRANSCRIPTION FACTOR"/>
    <property type="match status" value="1"/>
</dbReference>
<dbReference type="PANTHER" id="PTHR12243:SF67">
    <property type="entry name" value="COREPRESSOR OF PANGOLIN, ISOFORM A-RELATED"/>
    <property type="match status" value="1"/>
</dbReference>
<gene>
    <name evidence="6" type="primary">LOC113511336</name>
</gene>
<dbReference type="RefSeq" id="XP_026750761.1">
    <property type="nucleotide sequence ID" value="XM_026894960.3"/>
</dbReference>
<organism evidence="5 6">
    <name type="scientific">Galleria mellonella</name>
    <name type="common">Greater wax moth</name>
    <dbReference type="NCBI Taxonomy" id="7137"/>
    <lineage>
        <taxon>Eukaryota</taxon>
        <taxon>Metazoa</taxon>
        <taxon>Ecdysozoa</taxon>
        <taxon>Arthropoda</taxon>
        <taxon>Hexapoda</taxon>
        <taxon>Insecta</taxon>
        <taxon>Pterygota</taxon>
        <taxon>Neoptera</taxon>
        <taxon>Endopterygota</taxon>
        <taxon>Lepidoptera</taxon>
        <taxon>Glossata</taxon>
        <taxon>Ditrysia</taxon>
        <taxon>Pyraloidea</taxon>
        <taxon>Pyralidae</taxon>
        <taxon>Galleriinae</taxon>
        <taxon>Galleria</taxon>
    </lineage>
</organism>
<evidence type="ECO:0000259" key="3">
    <source>
        <dbReference type="PROSITE" id="PS51029"/>
    </source>
</evidence>
<sequence>MAPKTIKLKEKVILKLIKEIRERPCLWNSNHEDYNDRLQTITAWKQIKAILKIPDDVLRIKWKNLRDTFKREFRKYNTESLEDYPGKWTFFKYMWFVHEPDYPVVPVSDGSLDSDDSEQNEGVKSEPMESEYVDETAHEEQDPMPVKKRRLSEENEYDLMFLKSLAPYFKELDLMRKLVLRSKMQDMILNELAAQASQNNSFKTS</sequence>
<name>A0A6J1WBJ1_GALME</name>
<dbReference type="SMART" id="SM00595">
    <property type="entry name" value="MADF"/>
    <property type="match status" value="1"/>
</dbReference>
<evidence type="ECO:0000256" key="2">
    <source>
        <dbReference type="SAM" id="MobiDB-lite"/>
    </source>
</evidence>
<feature type="domain" description="BESS" evidence="4">
    <location>
        <begin position="155"/>
        <end position="194"/>
    </location>
</feature>
<dbReference type="InterPro" id="IPR004210">
    <property type="entry name" value="BESS_motif"/>
</dbReference>
<protein>
    <submittedName>
        <fullName evidence="6">Uncharacterized protein LOC113511336</fullName>
    </submittedName>
</protein>
<dbReference type="KEGG" id="gmw:113511336"/>
<keyword evidence="1" id="KW-0539">Nucleus</keyword>
<dbReference type="GeneID" id="113511336"/>
<feature type="region of interest" description="Disordered" evidence="2">
    <location>
        <begin position="107"/>
        <end position="148"/>
    </location>
</feature>
<dbReference type="PROSITE" id="PS51031">
    <property type="entry name" value="BESS"/>
    <property type="match status" value="1"/>
</dbReference>
<dbReference type="InParanoid" id="A0A6J1WBJ1"/>
<dbReference type="AlphaFoldDB" id="A0A6J1WBJ1"/>
<dbReference type="Pfam" id="PF02944">
    <property type="entry name" value="BESS"/>
    <property type="match status" value="1"/>
</dbReference>
<dbReference type="GO" id="GO:0006357">
    <property type="term" value="P:regulation of transcription by RNA polymerase II"/>
    <property type="evidence" value="ECO:0007669"/>
    <property type="project" value="TreeGrafter"/>
</dbReference>